<evidence type="ECO:0000313" key="21">
    <source>
        <dbReference type="EMBL" id="AWG91789.1"/>
    </source>
</evidence>
<evidence type="ECO:0000313" key="15">
    <source>
        <dbReference type="EMBL" id="ANQ44878.1"/>
    </source>
</evidence>
<feature type="active site" description="Cysteine radical intermediate" evidence="8">
    <location>
        <position position="389"/>
    </location>
</feature>
<evidence type="ECO:0000313" key="12">
    <source>
        <dbReference type="EMBL" id="AIE88822.1"/>
    </source>
</evidence>
<evidence type="ECO:0000313" key="58">
    <source>
        <dbReference type="EMBL" id="QAQ83042.1"/>
    </source>
</evidence>
<evidence type="ECO:0000256" key="6">
    <source>
        <dbReference type="ARBA" id="ARBA00023002"/>
    </source>
</evidence>
<dbReference type="EMBL" id="MG021313">
    <property type="protein sequence ID" value="ATO60446.1"/>
    <property type="molecule type" value="Genomic_DNA"/>
</dbReference>
<dbReference type="EMBL" id="MH590555">
    <property type="protein sequence ID" value="QAN39766.1"/>
    <property type="molecule type" value="Genomic_DNA"/>
</dbReference>
<keyword evidence="3" id="KW-0235">DNA replication</keyword>
<dbReference type="EMBL" id="MH590501">
    <property type="protein sequence ID" value="QAH49956.1"/>
    <property type="molecule type" value="Genomic_DNA"/>
</dbReference>
<feature type="site" description="Interacts with thioredoxin/glutaredoxin" evidence="8">
    <location>
        <position position="791"/>
    </location>
</feature>
<dbReference type="EMBL" id="MH590404">
    <property type="protein sequence ID" value="QAR07400.1"/>
    <property type="molecule type" value="Genomic_DNA"/>
</dbReference>
<dbReference type="EMBL" id="MH590397">
    <property type="protein sequence ID" value="QAQ91971.1"/>
    <property type="molecule type" value="Genomic_DNA"/>
</dbReference>
<dbReference type="EMBL" id="MH590507">
    <property type="protein sequence ID" value="QAI05730.1"/>
    <property type="molecule type" value="Genomic_DNA"/>
</dbReference>
<feature type="binding site" evidence="8">
    <location>
        <begin position="186"/>
        <end position="187"/>
    </location>
    <ligand>
        <name>substrate</name>
    </ligand>
</feature>
<evidence type="ECO:0000313" key="47">
    <source>
        <dbReference type="EMBL" id="QAO17526.1"/>
    </source>
</evidence>
<proteinExistence type="inferred from homology"/>
<evidence type="ECO:0000313" key="33">
    <source>
        <dbReference type="EMBL" id="QAG05142.1"/>
    </source>
</evidence>
<dbReference type="PANTHER" id="PTHR11573">
    <property type="entry name" value="RIBONUCLEOSIDE-DIPHOSPHATE REDUCTASE LARGE CHAIN"/>
    <property type="match status" value="1"/>
</dbReference>
<feature type="site" description="Important for electron transfer" evidence="8">
    <location>
        <position position="725"/>
    </location>
</feature>
<dbReference type="UniPathway" id="UPA00326"/>
<dbReference type="EMBL" id="MH590402">
    <property type="protein sequence ID" value="QAR02648.1"/>
    <property type="molecule type" value="Genomic_DNA"/>
</dbReference>
<dbReference type="EMBL" id="MG021314">
    <property type="protein sequence ID" value="ATO60516.1"/>
    <property type="molecule type" value="Genomic_DNA"/>
</dbReference>
<dbReference type="InterPro" id="IPR013509">
    <property type="entry name" value="RNR_lsu_N"/>
</dbReference>
<evidence type="ECO:0000256" key="9">
    <source>
        <dbReference type="RuleBase" id="RU003410"/>
    </source>
</evidence>
<dbReference type="EMBL" id="MH590487">
    <property type="protein sequence ID" value="QAG29245.1"/>
    <property type="molecule type" value="Genomic_DNA"/>
</dbReference>
<dbReference type="EMBL" id="MH590455">
    <property type="protein sequence ID" value="QAE04151.1"/>
    <property type="molecule type" value="Genomic_DNA"/>
</dbReference>
<keyword evidence="2 8" id="KW-0244">Early protein</keyword>
<dbReference type="GO" id="GO:0009263">
    <property type="term" value="P:deoxyribonucleotide biosynthetic process"/>
    <property type="evidence" value="ECO:0007669"/>
    <property type="project" value="UniProtKB-KW"/>
</dbReference>
<comment type="caution">
    <text evidence="8">Lacks conserved residue(s) required for the propagation of feature annotation.</text>
</comment>
<dbReference type="NCBIfam" id="TIGR02506">
    <property type="entry name" value="NrdE_NrdA"/>
    <property type="match status" value="1"/>
</dbReference>
<evidence type="ECO:0000313" key="16">
    <source>
        <dbReference type="EMBL" id="ATO60446.1"/>
    </source>
</evidence>
<accession>A0A075FCW8</accession>
<dbReference type="EMBL" id="MH590567">
    <property type="protein sequence ID" value="QAO97741.1"/>
    <property type="molecule type" value="Genomic_DNA"/>
</dbReference>
<dbReference type="EMBL" id="MG298907">
    <property type="protein sequence ID" value="AWG92960.1"/>
    <property type="molecule type" value="Genomic_DNA"/>
</dbReference>
<dbReference type="EMBL" id="MG298823">
    <property type="protein sequence ID" value="AWG87502.1"/>
    <property type="molecule type" value="Genomic_DNA"/>
</dbReference>
<evidence type="ECO:0000313" key="35">
    <source>
        <dbReference type="EMBL" id="QAH49956.1"/>
    </source>
</evidence>
<dbReference type="EMBL" id="MG021315">
    <property type="protein sequence ID" value="ATO60586.1"/>
    <property type="molecule type" value="Genomic_DNA"/>
</dbReference>
<dbReference type="EMBL" id="MH590518">
    <property type="protein sequence ID" value="QAJ14374.1"/>
    <property type="molecule type" value="Genomic_DNA"/>
</dbReference>
<evidence type="ECO:0000313" key="29">
    <source>
        <dbReference type="EMBL" id="QAD80963.1"/>
    </source>
</evidence>
<dbReference type="InterPro" id="IPR013346">
    <property type="entry name" value="NrdE_NrdA_C"/>
</dbReference>
<evidence type="ECO:0000313" key="49">
    <source>
        <dbReference type="EMBL" id="QAO43991.1"/>
    </source>
</evidence>
<reference evidence="14" key="5">
    <citation type="journal article" date="2016" name="Sci. Rep.">
        <title>Identification and Characterization of Epstein-Barr Virus Genomes in Lung Carcinoma Biopsy Samples by Next-Generation Sequencing Technology.</title>
        <authorList>
            <person name="Wang S."/>
            <person name="Xiong H."/>
            <person name="Yan S."/>
            <person name="Wu N."/>
            <person name="Lu Z."/>
        </authorList>
    </citation>
    <scope>NUCLEOTIDE SEQUENCE</scope>
    <source>
        <strain evidence="14">LC2</strain>
    </source>
</reference>
<dbReference type="EMBL" id="MH590529">
    <property type="protein sequence ID" value="QAK31171.1"/>
    <property type="molecule type" value="Genomic_DNA"/>
</dbReference>
<reference evidence="12" key="1">
    <citation type="journal article" date="2014" name="J. Virol.">
        <title>Genomic diversity of epstein-barr virus genomes isolated from primary nasopharyngeal carcinoma biopsy samples.</title>
        <authorList>
            <person name="Kwok H."/>
            <person name="Wu C.W."/>
            <person name="Palser A.L."/>
            <person name="Kellam P."/>
            <person name="Sham P.C."/>
            <person name="Kwong D.L."/>
            <person name="Chiang A.K."/>
        </authorList>
    </citation>
    <scope>NUCLEOTIDE SEQUENCE</scope>
    <source>
        <strain evidence="11">HKNPC6</strain>
        <strain evidence="12">HKNPC7</strain>
    </source>
</reference>
<organismHost>
    <name type="scientific">Homo sapiens</name>
    <name type="common">Human</name>
    <dbReference type="NCBI Taxonomy" id="9606"/>
</organismHost>
<dbReference type="EMBL" id="MH590440">
    <property type="protein sequence ID" value="QAD22881.1"/>
    <property type="molecule type" value="Genomic_DNA"/>
</dbReference>
<dbReference type="EMBL" id="MH590451">
    <property type="protein sequence ID" value="QAD80963.1"/>
    <property type="molecule type" value="Genomic_DNA"/>
</dbReference>
<dbReference type="EMBL" id="MH590547">
    <property type="protein sequence ID" value="QAM39912.1"/>
    <property type="molecule type" value="Genomic_DNA"/>
</dbReference>
<reference evidence="23" key="3">
    <citation type="submission" date="2015-02" db="EMBL/GenBank/DDBJ databases">
        <authorList>
            <person name="Grayson E Nicholas"/>
        </authorList>
    </citation>
    <scope>NUCLEOTIDE SEQUENCE</scope>
    <source>
        <strain evidence="24">D3201.2</strain>
        <strain evidence="23">Wewak_2</strain>
    </source>
</reference>
<evidence type="ECO:0000313" key="23">
    <source>
        <dbReference type="EMBL" id="CEQ33755.1"/>
    </source>
</evidence>
<evidence type="ECO:0000259" key="10">
    <source>
        <dbReference type="PROSITE" id="PS00089"/>
    </source>
</evidence>
<evidence type="ECO:0000313" key="20">
    <source>
        <dbReference type="EMBL" id="AWG89517.1"/>
    </source>
</evidence>
<dbReference type="EMBL" id="MH144218">
    <property type="protein sequence ID" value="QBM05380.1"/>
    <property type="molecule type" value="Genomic_DNA"/>
</dbReference>
<dbReference type="Proteomes" id="UP000275286">
    <property type="component" value="Genome"/>
</dbReference>
<reference evidence="19" key="8">
    <citation type="submission" date="2017-10" db="EMBL/GenBank/DDBJ databases">
        <title>Epstein Barr virus genome variation.</title>
        <authorList>
            <person name="Palser A."/>
            <person name="Wegner F."/>
            <person name="Bridges R."/>
            <person name="Correia S."/>
            <person name="Elgueta Karstegl C."/>
            <person name="Venturini C."/>
            <person name="Middeldorp J."/>
            <person name="Cohen J.I."/>
            <person name="Hildesheim A."/>
            <person name="Breuer J."/>
            <person name="White R.E."/>
            <person name="Kellam P."/>
            <person name="Farrell P.J."/>
        </authorList>
    </citation>
    <scope>NUCLEOTIDE SEQUENCE</scope>
    <source>
        <strain evidence="19">AH_Saliva_8192</strain>
        <strain evidence="20">IMS_Saliva_231</strain>
        <strain evidence="21">JM_NPC_bru_L2</strain>
        <strain evidence="22">RK_LCL_H12</strain>
    </source>
</reference>
<evidence type="ECO:0000313" key="44">
    <source>
        <dbReference type="EMBL" id="QAN39766.1"/>
    </source>
</evidence>
<evidence type="ECO:0000313" key="37">
    <source>
        <dbReference type="EMBL" id="QAJ04155.1"/>
    </source>
</evidence>
<evidence type="ECO:0000313" key="60">
    <source>
        <dbReference type="EMBL" id="QAR02648.1"/>
    </source>
</evidence>
<dbReference type="EMBL" id="MH590411">
    <property type="protein sequence ID" value="QAC09552.1"/>
    <property type="molecule type" value="Genomic_DNA"/>
</dbReference>
<evidence type="ECO:0000256" key="1">
    <source>
        <dbReference type="ARBA" id="ARBA00010406"/>
    </source>
</evidence>
<keyword evidence="9" id="KW-0215">Deoxyribonucleotide synthesis</keyword>
<sequence>MATTNHVEHELLSKLIDELKVKANADPEADVLAGRLLHRLKAESVTHTVAEYLEVFSDKFYDEEFFQMHRDELETRVSAFAQSPAYERIVSSGYLSALRYYDTYLYVGRSGKQESVQHFYMRLAGFCASTTCLYAGLRAALQRARPEIESDMEVFDYYFEHLTSQTVCCSTPFMRFAGVENSTLASCILTTPDLSSEWDVTQALYRHLGRYLFQRAGVGVGVTGAGQDGKHISLLMRMINSHVEYHNYGCKRPVSVAAYMEPWHSQIFKFLETKLPENHERCPGIFTGLFVPELFFKLFRDTPWSDWYLFDPKDAGDLERLYGEEFEREYYRLVTAGKFCGRVSIKSLMFSIVNCAVKAGSPFILLKEACNAHFWRDLQGEAMNAANLCAEVLQPSRKSVATCNLANICLPRCLVNAPLAVRAQRADTQGDELLLALPRLSVTLPGEGAVGDGFSLARLRDATQCATFVVACSILQGSPTYDSRDMASMGLGVQGLADVFADLGWQYTDPPSRSLNKEIFEHMYFTALCTSSLIGLHTRKIFPGFKQSKYAGGWFHWHDWAGTDLSIPREIWSRLSERIVRDGLFNSQFIALMPTSGCAQVTGCSDAFYPFYANASTKVTNKEEALRPNRSFWRHVRLDDREALNLVGGRVSCLPEALRQRYLRFQTAFDYNQEDLIQMSRDRAPFVDQSQSHSLFLREEDAARASTLANLLVRSYELGLKTIMYYCRIEKAADLGVMECKASAALSVPREEQNERSPAEQMLPRPMEPAQVAGPVDIMSKGPGEGPGGWCVPGGLEVCYKYRQLFSEDDLLETDGFTERACESCQ</sequence>
<evidence type="ECO:0000313" key="30">
    <source>
        <dbReference type="EMBL" id="QAE04151.1"/>
    </source>
</evidence>
<comment type="catalytic activity">
    <reaction evidence="8 9">
        <text>a 2'-deoxyribonucleoside 5'-diphosphate + [thioredoxin]-disulfide + H2O = a ribonucleoside 5'-diphosphate + [thioredoxin]-dithiol</text>
        <dbReference type="Rhea" id="RHEA:23252"/>
        <dbReference type="Rhea" id="RHEA-COMP:10698"/>
        <dbReference type="Rhea" id="RHEA-COMP:10700"/>
        <dbReference type="ChEBI" id="CHEBI:15377"/>
        <dbReference type="ChEBI" id="CHEBI:29950"/>
        <dbReference type="ChEBI" id="CHEBI:50058"/>
        <dbReference type="ChEBI" id="CHEBI:57930"/>
        <dbReference type="ChEBI" id="CHEBI:73316"/>
        <dbReference type="EC" id="1.17.4.1"/>
    </reaction>
</comment>
<evidence type="ECO:0000313" key="54">
    <source>
        <dbReference type="EMBL" id="QAQ71275.1"/>
    </source>
</evidence>
<dbReference type="EMBL" id="MH590563">
    <property type="protein sequence ID" value="QAO43991.1"/>
    <property type="molecule type" value="Genomic_DNA"/>
</dbReference>
<evidence type="ECO:0000313" key="41">
    <source>
        <dbReference type="EMBL" id="QAL21252.1"/>
    </source>
</evidence>
<evidence type="ECO:0000313" key="31">
    <source>
        <dbReference type="EMBL" id="QAE47366.1"/>
    </source>
</evidence>
<evidence type="ECO:0000313" key="22">
    <source>
        <dbReference type="EMBL" id="AWG92960.1"/>
    </source>
</evidence>
<dbReference type="EMBL" id="MH590558">
    <property type="protein sequence ID" value="QAN78341.1"/>
    <property type="molecule type" value="Genomic_DNA"/>
</dbReference>
<evidence type="ECO:0000256" key="2">
    <source>
        <dbReference type="ARBA" id="ARBA00022518"/>
    </source>
</evidence>
<evidence type="ECO:0000313" key="24">
    <source>
        <dbReference type="EMBL" id="CEQ34168.1"/>
    </source>
</evidence>
<evidence type="ECO:0000313" key="53">
    <source>
        <dbReference type="EMBL" id="QAQ64492.1"/>
    </source>
</evidence>
<dbReference type="EMBL" id="MH590562">
    <property type="protein sequence ID" value="QAO30723.1"/>
    <property type="molecule type" value="Genomic_DNA"/>
</dbReference>
<dbReference type="EMBL" id="MH590477">
    <property type="protein sequence ID" value="QAF51325.1"/>
    <property type="molecule type" value="Genomic_DNA"/>
</dbReference>
<dbReference type="EMBL" id="MH590561">
    <property type="protein sequence ID" value="QAO17526.1"/>
    <property type="molecule type" value="Genomic_DNA"/>
</dbReference>
<evidence type="ECO:0000313" key="27">
    <source>
        <dbReference type="EMBL" id="QAD22881.1"/>
    </source>
</evidence>
<dbReference type="InterPro" id="IPR000788">
    <property type="entry name" value="RNR_lg_C"/>
</dbReference>
<evidence type="ECO:0000313" key="17">
    <source>
        <dbReference type="EMBL" id="ATO60516.1"/>
    </source>
</evidence>
<keyword evidence="6 8" id="KW-0560">Oxidoreductase</keyword>
<dbReference type="EMBL" id="KP735248">
    <property type="protein sequence ID" value="AKE13263.1"/>
    <property type="molecule type" value="Genomic_DNA"/>
</dbReference>
<keyword evidence="7 8" id="KW-1015">Disulfide bond</keyword>
<dbReference type="EMBL" id="KF992568">
    <property type="protein sequence ID" value="AIE88745.1"/>
    <property type="molecule type" value="Genomic_DNA"/>
</dbReference>
<evidence type="ECO:0000313" key="14">
    <source>
        <dbReference type="EMBL" id="ANI26188.1"/>
    </source>
</evidence>
<feature type="site" description="Important for hydrogen atom transfer" evidence="8">
    <location>
        <position position="187"/>
    </location>
</feature>
<reference evidence="62" key="10">
    <citation type="journal article" date="2018" name="Leukemia">
        <title>Genomic and transcriptomic landscapes of Epstein-Barr virus in extranodal natural killer T-cell lymphoma.</title>
        <authorList>
            <person name="Peng R.J."/>
            <person name="Han B.W."/>
            <person name="Cai Q.Q."/>
            <person name="Zuo X.Y."/>
            <person name="Xia T."/>
            <person name="Chen J.R."/>
            <person name="Feng L.N."/>
            <person name="Lim J.Q."/>
            <person name="Chen S.W."/>
            <person name="Zeng M.S."/>
            <person name="Guo Y.M."/>
            <person name="Li B."/>
            <person name="Xia X.J."/>
            <person name="Xia Y."/>
            <person name="Laurensia Y."/>
            <person name="Chia B.K."/>
            <person name="Huang H.Q."/>
            <person name="Young K.H."/>
            <person name="Lim S.T."/>
            <person name="Ong C.K."/>
            <person name="Zeng Y.X."/>
            <person name="Bei J.X."/>
        </authorList>
    </citation>
    <scope>NUCLEOTIDE SEQUENCE</scope>
    <source>
        <strain evidence="62">NKTCL-SG01</strain>
        <strain evidence="63">NKTCL-SG07</strain>
        <strain evidence="64">NKTCL-SG12</strain>
    </source>
</reference>
<evidence type="ECO:0000313" key="65">
    <source>
        <dbReference type="Proteomes" id="UP000164480"/>
    </source>
</evidence>
<dbReference type="GO" id="GO:0005524">
    <property type="term" value="F:ATP binding"/>
    <property type="evidence" value="ECO:0007669"/>
    <property type="project" value="UniProtKB-UniRule"/>
</dbReference>
<feature type="active site" description="Proton acceptor" evidence="8">
    <location>
        <position position="387"/>
    </location>
</feature>
<dbReference type="InterPro" id="IPR039718">
    <property type="entry name" value="Rrm1"/>
</dbReference>
<protein>
    <recommendedName>
        <fullName evidence="8">Ribonucleoside-diphosphate reductase large subunit</fullName>
        <shortName evidence="8">R1</shortName>
        <ecNumber evidence="8">1.17.4.1</ecNumber>
    </recommendedName>
    <alternativeName>
        <fullName evidence="8">Ribonucleotide reductase large subunit</fullName>
    </alternativeName>
</protein>
<dbReference type="EMBL" id="MH590418">
    <property type="protein sequence ID" value="QAC31617.1"/>
    <property type="molecule type" value="Genomic_DNA"/>
</dbReference>
<dbReference type="EMBL" id="MH590462">
    <property type="protein sequence ID" value="QAE47366.1"/>
    <property type="molecule type" value="Genomic_DNA"/>
</dbReference>
<evidence type="ECO:0000313" key="43">
    <source>
        <dbReference type="EMBL" id="QAM64458.1"/>
    </source>
</evidence>
<dbReference type="EMBL" id="MH590549">
    <property type="protein sequence ID" value="QAM64458.1"/>
    <property type="molecule type" value="Genomic_DNA"/>
</dbReference>
<feature type="binding site" evidence="8">
    <location>
        <position position="217"/>
    </location>
    <ligand>
        <name>substrate</name>
    </ligand>
</feature>
<evidence type="ECO:0000313" key="56">
    <source>
        <dbReference type="EMBL" id="QAQ77121.1"/>
    </source>
</evidence>
<evidence type="ECO:0000256" key="4">
    <source>
        <dbReference type="ARBA" id="ARBA00022741"/>
    </source>
</evidence>
<dbReference type="EMBL" id="MH590383">
    <property type="protein sequence ID" value="QAQ71275.1"/>
    <property type="molecule type" value="Genomic_DNA"/>
</dbReference>
<evidence type="ECO:0000313" key="39">
    <source>
        <dbReference type="EMBL" id="QAK31171.1"/>
    </source>
</evidence>
<dbReference type="EMBL" id="KF992569">
    <property type="protein sequence ID" value="AIE88822.1"/>
    <property type="molecule type" value="Genomic_DNA"/>
</dbReference>
<comment type="subunit">
    <text evidence="8">Heterotetramer composed of a homodimer of the large subunit (R1) and a homodimer of the small subunit (R2). Larger multisubunit protein complex are also active, composed of (R1)n(R2)n.</text>
</comment>
<evidence type="ECO:0000313" key="19">
    <source>
        <dbReference type="EMBL" id="AWG87502.1"/>
    </source>
</evidence>
<reference evidence="15" key="6">
    <citation type="submission" date="2016-04" db="EMBL/GenBank/DDBJ databases">
        <title>Whole-genome sequencing and comparative analysis of Epstein-Barr virus (EBV) in EBV-associated gastric carcinoma.</title>
        <authorList>
            <person name="Zhou L."/>
            <person name="Chen J.-N."/>
        </authorList>
    </citation>
    <scope>NUCLEOTIDE SEQUENCE</scope>
    <source>
        <strain evidence="15">SNU-719</strain>
    </source>
</reference>
<dbReference type="EMBL" id="MH590556">
    <property type="protein sequence ID" value="QAN52555.1"/>
    <property type="molecule type" value="Genomic_DNA"/>
</dbReference>
<dbReference type="EMBL" id="MH590372">
    <property type="protein sequence ID" value="QAQ64492.1"/>
    <property type="molecule type" value="Genomic_DNA"/>
</dbReference>
<dbReference type="EMBL" id="MH590572">
    <property type="protein sequence ID" value="QAP66447.1"/>
    <property type="molecule type" value="Genomic_DNA"/>
</dbReference>
<dbReference type="Proteomes" id="UP000270129">
    <property type="component" value="Segment"/>
</dbReference>
<organism evidence="12">
    <name type="scientific">Epstein-Barr virus (strain GD1)</name>
    <name type="common">HHV-4</name>
    <name type="synonym">Human gammaherpesvirus 4</name>
    <dbReference type="NCBI Taxonomy" id="10376"/>
    <lineage>
        <taxon>Viruses</taxon>
        <taxon>Duplodnaviria</taxon>
        <taxon>Heunggongvirae</taxon>
        <taxon>Peploviricota</taxon>
        <taxon>Herviviricetes</taxon>
        <taxon>Herpesvirales</taxon>
        <taxon>Orthoherpesviridae</taxon>
        <taxon>Gammaherpesvirinae</taxon>
        <taxon>Lymphocryptovirus</taxon>
        <taxon>Lymphocryptovirus humangamma4</taxon>
    </lineage>
</organism>
<reference evidence="13 65" key="2">
    <citation type="journal article" date="2015" name="Virus Genes">
        <title>The full-length DNA sequence of Epstein Barr virus from a human gastric carcinoma cell line, SNU-719.</title>
        <authorList>
            <person name="Song K.A."/>
            <person name="Yang S.D."/>
            <person name="Hwang J."/>
            <person name="Kim J.I."/>
            <person name="Kang M.S."/>
        </authorList>
    </citation>
    <scope>NUCLEOTIDE SEQUENCE [LARGE SCALE GENOMIC DNA]</scope>
    <source>
        <strain evidence="13">GC1</strain>
    </source>
</reference>
<evidence type="ECO:0000313" key="13">
    <source>
        <dbReference type="EMBL" id="AKE13263.1"/>
    </source>
</evidence>
<dbReference type="EMBL" id="KX125052">
    <property type="protein sequence ID" value="ANQ44878.1"/>
    <property type="molecule type" value="Genomic_DNA"/>
</dbReference>
<evidence type="ECO:0000313" key="18">
    <source>
        <dbReference type="EMBL" id="ATO60586.1"/>
    </source>
</evidence>
<feature type="domain" description="Ribonucleotide reductase large subunit" evidence="10">
    <location>
        <begin position="572"/>
        <end position="594"/>
    </location>
</feature>
<dbReference type="EMBL" id="MH590537">
    <property type="protein sequence ID" value="QAL21252.1"/>
    <property type="molecule type" value="Genomic_DNA"/>
</dbReference>
<evidence type="ECO:0000313" key="32">
    <source>
        <dbReference type="EMBL" id="QAF51325.1"/>
    </source>
</evidence>
<keyword evidence="4 8" id="KW-0547">Nucleotide-binding</keyword>
<dbReference type="EMBL" id="MH144223">
    <property type="protein sequence ID" value="QBM05777.1"/>
    <property type="molecule type" value="Genomic_DNA"/>
</dbReference>
<evidence type="ECO:0000313" key="52">
    <source>
        <dbReference type="EMBL" id="QAP80394.1"/>
    </source>
</evidence>
<dbReference type="GO" id="GO:0006260">
    <property type="term" value="P:DNA replication"/>
    <property type="evidence" value="ECO:0007669"/>
    <property type="project" value="UniProtKB-KW"/>
</dbReference>
<evidence type="ECO:0000313" key="45">
    <source>
        <dbReference type="EMBL" id="QAN52555.1"/>
    </source>
</evidence>
<feature type="binding site" evidence="8">
    <location>
        <begin position="594"/>
        <end position="598"/>
    </location>
    <ligand>
        <name>substrate</name>
    </ligand>
</feature>
<evidence type="ECO:0000313" key="25">
    <source>
        <dbReference type="EMBL" id="QAC09552.1"/>
    </source>
</evidence>
<feature type="active site" description="Proton acceptor" evidence="8">
    <location>
        <position position="391"/>
    </location>
</feature>
<reference evidence="16" key="7">
    <citation type="journal article" date="2017" name="J. Virol.">
        <title>Analysis of Epstein-Barr Virus Genomes and Expression Profiles in Gastric Adenocarcinoma.</title>
        <authorList>
            <person name="Borozan I."/>
            <person name="Zapatka M."/>
            <person name="Frappier L."/>
            <person name="Ferretti V."/>
        </authorList>
    </citation>
    <scope>NUCLEOTIDE SEQUENCE</scope>
    <source>
        <strain evidence="16">EBVaGC8-1</strain>
        <strain evidence="17">EBVaGC8-2</strain>
        <strain evidence="18">EBVaGC8-3</strain>
    </source>
</reference>
<dbReference type="Pfam" id="PF02867">
    <property type="entry name" value="Ribonuc_red_lgC"/>
    <property type="match status" value="1"/>
</dbReference>
<dbReference type="Gene3D" id="3.20.70.20">
    <property type="match status" value="1"/>
</dbReference>
<dbReference type="InterPro" id="IPR034717">
    <property type="entry name" value="HSV_RIR1"/>
</dbReference>
<feature type="binding site" evidence="8">
    <location>
        <position position="171"/>
    </location>
    <ligand>
        <name>substrate</name>
    </ligand>
</feature>
<dbReference type="EMBL" id="MH590530">
    <property type="protein sequence ID" value="QAK42196.1"/>
    <property type="molecule type" value="Genomic_DNA"/>
</dbReference>
<dbReference type="PROSITE" id="PS00089">
    <property type="entry name" value="RIBORED_LARGE"/>
    <property type="match status" value="1"/>
</dbReference>
<dbReference type="HAMAP" id="MF_04026">
    <property type="entry name" value="HSV_RIR1"/>
    <property type="match status" value="1"/>
</dbReference>
<evidence type="ECO:0000313" key="11">
    <source>
        <dbReference type="EMBL" id="AIE88745.1"/>
    </source>
</evidence>
<reference evidence="25" key="9">
    <citation type="journal article" date="2018" name="Int. J. Cancer">
        <title>High risk Epstein-Barr virus variants characterized by distinct polymorphisms in the EBER locus are strongly associated with nasopharyngeal carcinoma.</title>
        <authorList>
            <person name="Hui K.F."/>
            <person name="Chan T.F."/>
            <person name="Yang W."/>
            <person name="Shen J.J."/>
            <person name="Lam K.P."/>
            <person name="Kwok H."/>
            <person name="Sham P.C."/>
            <person name="Tsao S.W."/>
            <person name="Kwong D.L."/>
            <person name="Lung M.L."/>
            <person name="Chiang A.K."/>
        </authorList>
    </citation>
    <scope>NUCLEOTIDE SEQUENCE</scope>
    <source>
        <strain evidence="32">HKHD108</strain>
        <strain evidence="33">HKHD115</strain>
        <strain evidence="34">HKHD118</strain>
        <strain evidence="35">HKHD132</strain>
        <strain evidence="36">HKHD138</strain>
        <strain evidence="54">HKHD14</strain>
        <strain evidence="55">HKHD16</strain>
        <strain evidence="56">HKHD19</strain>
        <strain evidence="57">HKHD21</strain>
        <strain evidence="58">HKHD23</strain>
        <strain evidence="59">HKHD28</strain>
        <strain evidence="53">HKHD3</strain>
        <strain evidence="60">HKHD33</strain>
        <strain evidence="61">HKHD35</strain>
        <strain evidence="25">HKHD42</strain>
        <strain evidence="26">HKHD49</strain>
        <strain evidence="27">HKHD71</strain>
        <strain evidence="28">HKHD81</strain>
        <strain evidence="29">HKHD82</strain>
        <strain evidence="30">HKHD86</strain>
        <strain evidence="31">HKHD93</strain>
        <strain evidence="39">HKNPC18</strain>
        <strain evidence="40">HKNPC19</strain>
        <strain evidence="41">HKNPC26</strain>
        <strain evidence="42">HKNPC36</strain>
        <strain evidence="43">HKNPC38</strain>
        <strain evidence="44">HKNPC44</strain>
        <strain evidence="45">HKNPC45</strain>
        <strain evidence="46">HKNPC47</strain>
        <strain evidence="47">HKNPC50</strain>
        <strain evidence="48">HKNPC51</strain>
        <strain evidence="49">HKNPC52</strain>
        <strain evidence="50">HKNPC56</strain>
        <strain evidence="37">HKNPC6</strain>
        <strain evidence="51">HKNPC61</strain>
        <strain evidence="52">HKNPC62</strain>
        <strain evidence="38">HKNPC7</strain>
    </source>
</reference>
<dbReference type="EMBL" id="MH590388">
    <property type="protein sequence ID" value="QAQ77121.1"/>
    <property type="molecule type" value="Genomic_DNA"/>
</dbReference>
<comment type="function">
    <text evidence="9">Provides the precursors necessary for DNA synthesis. Catalyzes the biosynthesis of deoxyribonucleotides from the corresponding ribonucleotides.</text>
</comment>
<dbReference type="EMBL" id="MH590484">
    <property type="protein sequence ID" value="QAG05142.1"/>
    <property type="molecule type" value="Genomic_DNA"/>
</dbReference>
<feature type="binding site" evidence="8">
    <location>
        <begin position="387"/>
        <end position="391"/>
    </location>
    <ligand>
        <name>substrate</name>
    </ligand>
</feature>
<comment type="function">
    <text evidence="8">Ribonucleoside-diphosphate reductase holoenzyme provides the precursors necessary for viral DNA synthesis. Allows virus growth in non-dividing cells, as well as reactivation from latency in infected hosts. Catalyzes the biosynthesis of deoxyribonucleotides from the corresponding ribonucleotides.</text>
</comment>
<evidence type="ECO:0000256" key="7">
    <source>
        <dbReference type="ARBA" id="ARBA00023157"/>
    </source>
</evidence>
<gene>
    <name evidence="12" type="primary">BORF2</name>
    <name evidence="8" type="synonym">RIR1</name>
    <name evidence="15" type="ORF">SNU-719_016</name>
</gene>
<evidence type="ECO:0000313" key="46">
    <source>
        <dbReference type="EMBL" id="QAN78341.1"/>
    </source>
</evidence>
<dbReference type="EMBL" id="MG298889">
    <property type="protein sequence ID" value="AWG91789.1"/>
    <property type="molecule type" value="Genomic_DNA"/>
</dbReference>
<feature type="site" description="Important for electron transfer" evidence="8">
    <location>
        <position position="726"/>
    </location>
</feature>
<keyword evidence="5 8" id="KW-0067">ATP-binding</keyword>
<evidence type="ECO:0000313" key="38">
    <source>
        <dbReference type="EMBL" id="QAJ14374.1"/>
    </source>
</evidence>
<evidence type="ECO:0000313" key="57">
    <source>
        <dbReference type="EMBL" id="QAQ79942.1"/>
    </source>
</evidence>
<dbReference type="Proteomes" id="UP000164480">
    <property type="component" value="Segment"/>
</dbReference>
<evidence type="ECO:0000313" key="51">
    <source>
        <dbReference type="EMBL" id="QAP66447.1"/>
    </source>
</evidence>
<evidence type="ECO:0000313" key="64">
    <source>
        <dbReference type="EMBL" id="QBM05777.1"/>
    </source>
</evidence>
<comment type="similarity">
    <text evidence="1 8 9">Belongs to the ribonucleoside diphosphate reductase large chain family.</text>
</comment>
<evidence type="ECO:0000313" key="59">
    <source>
        <dbReference type="EMBL" id="QAQ91971.1"/>
    </source>
</evidence>
<dbReference type="EMBL" id="MH590517">
    <property type="protein sequence ID" value="QAJ04155.1"/>
    <property type="molecule type" value="Genomic_DNA"/>
</dbReference>
<evidence type="ECO:0000313" key="28">
    <source>
        <dbReference type="EMBL" id="QAD75336.1"/>
    </source>
</evidence>
<dbReference type="GO" id="GO:0004748">
    <property type="term" value="F:ribonucleoside-diphosphate reductase activity, thioredoxin disulfide as acceptor"/>
    <property type="evidence" value="ECO:0007669"/>
    <property type="project" value="UniProtKB-UniRule"/>
</dbReference>
<evidence type="ECO:0000313" key="40">
    <source>
        <dbReference type="EMBL" id="QAK42196.1"/>
    </source>
</evidence>
<evidence type="ECO:0000313" key="61">
    <source>
        <dbReference type="EMBL" id="QAR07400.1"/>
    </source>
</evidence>
<dbReference type="Pfam" id="PF00317">
    <property type="entry name" value="Ribonuc_red_lgN"/>
    <property type="match status" value="1"/>
</dbReference>
<dbReference type="EMBL" id="KT823507">
    <property type="protein sequence ID" value="ANI26188.1"/>
    <property type="molecule type" value="Genomic_DNA"/>
</dbReference>
<dbReference type="EMBL" id="MH590385">
    <property type="protein sequence ID" value="QAQ73407.1"/>
    <property type="molecule type" value="Genomic_DNA"/>
</dbReference>
<dbReference type="EMBL" id="MH590392">
    <property type="protein sequence ID" value="QAQ83042.1"/>
    <property type="molecule type" value="Genomic_DNA"/>
</dbReference>
<dbReference type="PRINTS" id="PR01183">
    <property type="entry name" value="RIBORDTASEM1"/>
</dbReference>
<reference evidence="62" key="11">
    <citation type="submission" date="2018-03" db="EMBL/GenBank/DDBJ databases">
        <authorList>
            <person name="Bei J.-X."/>
            <person name="Han B.-W."/>
        </authorList>
    </citation>
    <scope>NUCLEOTIDE SEQUENCE</scope>
    <source>
        <strain evidence="62">NKTCL-SG01</strain>
        <strain evidence="63">NKTCL-SG07</strain>
        <strain evidence="64">NKTCL-SG12</strain>
    </source>
</reference>
<evidence type="ECO:0000313" key="62">
    <source>
        <dbReference type="EMBL" id="QBM04884.1"/>
    </source>
</evidence>
<dbReference type="PANTHER" id="PTHR11573:SF6">
    <property type="entry name" value="RIBONUCLEOSIDE-DIPHOSPHATE REDUCTASE LARGE SUBUNIT"/>
    <property type="match status" value="1"/>
</dbReference>
<evidence type="ECO:0000313" key="42">
    <source>
        <dbReference type="EMBL" id="QAM39912.1"/>
    </source>
</evidence>
<dbReference type="EMBL" id="MG298853">
    <property type="protein sequence ID" value="AWG89517.1"/>
    <property type="molecule type" value="Genomic_DNA"/>
</dbReference>
<dbReference type="EMBL" id="MH590573">
    <property type="protein sequence ID" value="QAP80394.1"/>
    <property type="molecule type" value="Genomic_DNA"/>
</dbReference>
<evidence type="ECO:0000256" key="8">
    <source>
        <dbReference type="HAMAP-Rule" id="MF_04026"/>
    </source>
</evidence>
<evidence type="ECO:0000313" key="26">
    <source>
        <dbReference type="EMBL" id="QAC31617.1"/>
    </source>
</evidence>
<evidence type="ECO:0000313" key="34">
    <source>
        <dbReference type="EMBL" id="QAG29245.1"/>
    </source>
</evidence>
<evidence type="ECO:0000313" key="48">
    <source>
        <dbReference type="EMBL" id="QAO30723.1"/>
    </source>
</evidence>
<dbReference type="EMBL" id="LN827544">
    <property type="protein sequence ID" value="CEQ33755.1"/>
    <property type="molecule type" value="Genomic_DNA"/>
</dbReference>
<dbReference type="EC" id="1.17.4.1" evidence="8"/>
<reference evidence="13" key="4">
    <citation type="submission" date="2015-02" db="EMBL/GenBank/DDBJ databases">
        <authorList>
            <person name="Torres C."/>
        </authorList>
    </citation>
    <scope>NUCLEOTIDE SEQUENCE</scope>
    <source>
        <strain evidence="13">GC1</strain>
    </source>
</reference>
<feature type="site" description="Important for hydrogen atom transfer" evidence="8">
    <location>
        <position position="403"/>
    </location>
</feature>
<evidence type="ECO:0000313" key="63">
    <source>
        <dbReference type="EMBL" id="QBM05380.1"/>
    </source>
</evidence>
<dbReference type="GO" id="GO:0016032">
    <property type="term" value="P:viral process"/>
    <property type="evidence" value="ECO:0007669"/>
    <property type="project" value="UniProtKB-UniRule"/>
</dbReference>
<evidence type="ECO:0000313" key="55">
    <source>
        <dbReference type="EMBL" id="QAQ73407.1"/>
    </source>
</evidence>
<dbReference type="EMBL" id="MH144212">
    <property type="protein sequence ID" value="QBM04884.1"/>
    <property type="molecule type" value="Genomic_DNA"/>
</dbReference>
<dbReference type="EMBL" id="MH590450">
    <property type="protein sequence ID" value="QAD75336.1"/>
    <property type="molecule type" value="Genomic_DNA"/>
</dbReference>
<evidence type="ECO:0000313" key="50">
    <source>
        <dbReference type="EMBL" id="QAO97741.1"/>
    </source>
</evidence>
<dbReference type="EMBL" id="LN827549">
    <property type="protein sequence ID" value="CEQ34168.1"/>
    <property type="molecule type" value="Genomic_DNA"/>
</dbReference>
<dbReference type="EMBL" id="MH590390">
    <property type="protein sequence ID" value="QAQ79942.1"/>
    <property type="molecule type" value="Genomic_DNA"/>
</dbReference>
<dbReference type="SUPFAM" id="SSF51998">
    <property type="entry name" value="PFL-like glycyl radical enzymes"/>
    <property type="match status" value="1"/>
</dbReference>
<name>A0A075FCW8_EBVG</name>
<evidence type="ECO:0000256" key="5">
    <source>
        <dbReference type="ARBA" id="ARBA00022840"/>
    </source>
</evidence>
<evidence type="ECO:0000256" key="3">
    <source>
        <dbReference type="ARBA" id="ARBA00022705"/>
    </source>
</evidence>
<evidence type="ECO:0000313" key="36">
    <source>
        <dbReference type="EMBL" id="QAI05730.1"/>
    </source>
</evidence>